<dbReference type="AlphaFoldDB" id="M0KQA9"/>
<gene>
    <name evidence="2" type="ORF">C442_08856</name>
</gene>
<dbReference type="RefSeq" id="WP_008309589.1">
    <property type="nucleotide sequence ID" value="NZ_AOLW01000015.1"/>
</dbReference>
<name>M0KQA9_9EURY</name>
<evidence type="ECO:0000313" key="3">
    <source>
        <dbReference type="Proteomes" id="UP000011623"/>
    </source>
</evidence>
<accession>M0KQA9</accession>
<feature type="compositionally biased region" description="Low complexity" evidence="1">
    <location>
        <begin position="98"/>
        <end position="113"/>
    </location>
</feature>
<evidence type="ECO:0000313" key="2">
    <source>
        <dbReference type="EMBL" id="EMA23123.1"/>
    </source>
</evidence>
<dbReference type="EMBL" id="AOLW01000015">
    <property type="protein sequence ID" value="EMA23123.1"/>
    <property type="molecule type" value="Genomic_DNA"/>
</dbReference>
<dbReference type="Proteomes" id="UP000011623">
    <property type="component" value="Unassembled WGS sequence"/>
</dbReference>
<keyword evidence="3" id="KW-1185">Reference proteome</keyword>
<reference evidence="2 3" key="1">
    <citation type="journal article" date="2014" name="PLoS Genet.">
        <title>Phylogenetically driven sequencing of extremely halophilic archaea reveals strategies for static and dynamic osmo-response.</title>
        <authorList>
            <person name="Becker E.A."/>
            <person name="Seitzer P.M."/>
            <person name="Tritt A."/>
            <person name="Larsen D."/>
            <person name="Krusor M."/>
            <person name="Yao A.I."/>
            <person name="Wu D."/>
            <person name="Madern D."/>
            <person name="Eisen J.A."/>
            <person name="Darling A.E."/>
            <person name="Facciotti M.T."/>
        </authorList>
    </citation>
    <scope>NUCLEOTIDE SEQUENCE [LARGE SCALE GENOMIC DNA]</scope>
    <source>
        <strain evidence="2 3">JCM 13557</strain>
    </source>
</reference>
<proteinExistence type="predicted"/>
<evidence type="ECO:0000256" key="1">
    <source>
        <dbReference type="SAM" id="MobiDB-lite"/>
    </source>
</evidence>
<sequence length="113" mass="12519">MSLADNPDPENLTNADKPAVVDVDGSGNVYVVSAKVRENGWLWLKQWDGQTLKLPPHRVNAVQRIRKERYGEAGSSGMKPQRIEDEDWRRRAREMTSGTADVDGAGEAVVADD</sequence>
<dbReference type="PATRIC" id="fig|1227452.3.peg.1768"/>
<comment type="caution">
    <text evidence="2">The sequence shown here is derived from an EMBL/GenBank/DDBJ whole genome shotgun (WGS) entry which is preliminary data.</text>
</comment>
<organism evidence="2 3">
    <name type="scientific">Haloarcula amylolytica JCM 13557</name>
    <dbReference type="NCBI Taxonomy" id="1227452"/>
    <lineage>
        <taxon>Archaea</taxon>
        <taxon>Methanobacteriati</taxon>
        <taxon>Methanobacteriota</taxon>
        <taxon>Stenosarchaea group</taxon>
        <taxon>Halobacteria</taxon>
        <taxon>Halobacteriales</taxon>
        <taxon>Haloarculaceae</taxon>
        <taxon>Haloarcula</taxon>
    </lineage>
</organism>
<feature type="region of interest" description="Disordered" evidence="1">
    <location>
        <begin position="93"/>
        <end position="113"/>
    </location>
</feature>
<protein>
    <submittedName>
        <fullName evidence="2">Uncharacterized protein</fullName>
    </submittedName>
</protein>